<evidence type="ECO:0000313" key="3">
    <source>
        <dbReference type="EMBL" id="CAH3021833.1"/>
    </source>
</evidence>
<feature type="coiled-coil region" evidence="1">
    <location>
        <begin position="221"/>
        <end position="282"/>
    </location>
</feature>
<dbReference type="Proteomes" id="UP001159427">
    <property type="component" value="Unassembled WGS sequence"/>
</dbReference>
<evidence type="ECO:0000256" key="2">
    <source>
        <dbReference type="SAM" id="MobiDB-lite"/>
    </source>
</evidence>
<dbReference type="EMBL" id="CALNXI010000196">
    <property type="protein sequence ID" value="CAH3021833.1"/>
    <property type="molecule type" value="Genomic_DNA"/>
</dbReference>
<evidence type="ECO:0000256" key="1">
    <source>
        <dbReference type="SAM" id="Coils"/>
    </source>
</evidence>
<protein>
    <submittedName>
        <fullName evidence="3">Uncharacterized protein</fullName>
    </submittedName>
</protein>
<proteinExistence type="predicted"/>
<sequence length="436" mass="49480">MDTSWISSATSGMLNYVYNSITGEDENAATHRIRNAALCKGMVVTDLPTNNYEPLEVCHARAMAKKYNREKELEEKIAVLKAQCNAKSNENARLQDKVAEGMKKADDLTRKLEEKEKLIKRAKKCIFVTKEKLNKKEEELQELNKELLSVKDSLTNQSKANESLASQITELKSVLVRREENHKKQQQLIRSLVEDAKSKLETANFYRSTMNNELNLSKGRERNLREEKASLKKHVKVLERALEEKTKQDNERQLQTTQLQTMQTMTNLLRKAENIIKEIKEKHCCELAVIKNELTSSRDREIDVQTMDVFVNEQLRNLKVDLERMTKGTNDESHSITLGADSDKSLEQPGAAVMSAAEEAKPLPRPSSHVILVSDPPAPTVTQTNENLNNQPNVIINVNTSCENATGFHVIATVARIAMRKVQQLIGTEMIMENRL</sequence>
<keyword evidence="1" id="KW-0175">Coiled coil</keyword>
<name>A0ABN8M2R2_9CNID</name>
<organism evidence="3 4">
    <name type="scientific">Porites evermanni</name>
    <dbReference type="NCBI Taxonomy" id="104178"/>
    <lineage>
        <taxon>Eukaryota</taxon>
        <taxon>Metazoa</taxon>
        <taxon>Cnidaria</taxon>
        <taxon>Anthozoa</taxon>
        <taxon>Hexacorallia</taxon>
        <taxon>Scleractinia</taxon>
        <taxon>Fungiina</taxon>
        <taxon>Poritidae</taxon>
        <taxon>Porites</taxon>
    </lineage>
</organism>
<accession>A0ABN8M2R2</accession>
<feature type="region of interest" description="Disordered" evidence="2">
    <location>
        <begin position="329"/>
        <end position="368"/>
    </location>
</feature>
<keyword evidence="4" id="KW-1185">Reference proteome</keyword>
<gene>
    <name evidence="3" type="ORF">PEVE_00012931</name>
</gene>
<comment type="caution">
    <text evidence="3">The sequence shown here is derived from an EMBL/GenBank/DDBJ whole genome shotgun (WGS) entry which is preliminary data.</text>
</comment>
<feature type="coiled-coil region" evidence="1">
    <location>
        <begin position="63"/>
        <end position="160"/>
    </location>
</feature>
<evidence type="ECO:0000313" key="4">
    <source>
        <dbReference type="Proteomes" id="UP001159427"/>
    </source>
</evidence>
<reference evidence="3 4" key="1">
    <citation type="submission" date="2022-05" db="EMBL/GenBank/DDBJ databases">
        <authorList>
            <consortium name="Genoscope - CEA"/>
            <person name="William W."/>
        </authorList>
    </citation>
    <scope>NUCLEOTIDE SEQUENCE [LARGE SCALE GENOMIC DNA]</scope>
</reference>